<comment type="caution">
    <text evidence="2">The sequence shown here is derived from an EMBL/GenBank/DDBJ whole genome shotgun (WGS) entry which is preliminary data.</text>
</comment>
<evidence type="ECO:0000256" key="1">
    <source>
        <dbReference type="SAM" id="MobiDB-lite"/>
    </source>
</evidence>
<proteinExistence type="predicted"/>
<name>A0A5B7H3Q9_PORTR</name>
<reference evidence="2 3" key="1">
    <citation type="submission" date="2019-05" db="EMBL/GenBank/DDBJ databases">
        <title>Another draft genome of Portunus trituberculatus and its Hox gene families provides insights of decapod evolution.</title>
        <authorList>
            <person name="Jeong J.-H."/>
            <person name="Song I."/>
            <person name="Kim S."/>
            <person name="Choi T."/>
            <person name="Kim D."/>
            <person name="Ryu S."/>
            <person name="Kim W."/>
        </authorList>
    </citation>
    <scope>NUCLEOTIDE SEQUENCE [LARGE SCALE GENOMIC DNA]</scope>
    <source>
        <tissue evidence="2">Muscle</tissue>
    </source>
</reference>
<dbReference type="EMBL" id="VSRR010025926">
    <property type="protein sequence ID" value="MPC67221.1"/>
    <property type="molecule type" value="Genomic_DNA"/>
</dbReference>
<sequence>MSARGTAPRGSAPTRSAEKDVHKLKKVPTQRLRVTLTFPRLTSATPAGRPAGKTRRPPPGTDHG</sequence>
<evidence type="ECO:0000313" key="2">
    <source>
        <dbReference type="EMBL" id="MPC67221.1"/>
    </source>
</evidence>
<organism evidence="2 3">
    <name type="scientific">Portunus trituberculatus</name>
    <name type="common">Swimming crab</name>
    <name type="synonym">Neptunus trituberculatus</name>
    <dbReference type="NCBI Taxonomy" id="210409"/>
    <lineage>
        <taxon>Eukaryota</taxon>
        <taxon>Metazoa</taxon>
        <taxon>Ecdysozoa</taxon>
        <taxon>Arthropoda</taxon>
        <taxon>Crustacea</taxon>
        <taxon>Multicrustacea</taxon>
        <taxon>Malacostraca</taxon>
        <taxon>Eumalacostraca</taxon>
        <taxon>Eucarida</taxon>
        <taxon>Decapoda</taxon>
        <taxon>Pleocyemata</taxon>
        <taxon>Brachyura</taxon>
        <taxon>Eubrachyura</taxon>
        <taxon>Portunoidea</taxon>
        <taxon>Portunidae</taxon>
        <taxon>Portuninae</taxon>
        <taxon>Portunus</taxon>
    </lineage>
</organism>
<protein>
    <submittedName>
        <fullName evidence="2">Uncharacterized protein</fullName>
    </submittedName>
</protein>
<dbReference type="AlphaFoldDB" id="A0A5B7H3Q9"/>
<keyword evidence="3" id="KW-1185">Reference proteome</keyword>
<gene>
    <name evidence="2" type="ORF">E2C01_061390</name>
</gene>
<dbReference type="Proteomes" id="UP000324222">
    <property type="component" value="Unassembled WGS sequence"/>
</dbReference>
<evidence type="ECO:0000313" key="3">
    <source>
        <dbReference type="Proteomes" id="UP000324222"/>
    </source>
</evidence>
<accession>A0A5B7H3Q9</accession>
<feature type="region of interest" description="Disordered" evidence="1">
    <location>
        <begin position="1"/>
        <end position="64"/>
    </location>
</feature>